<name>A0AAV5J8Z0_9ROSI</name>
<evidence type="ECO:0000313" key="1">
    <source>
        <dbReference type="EMBL" id="GKV06458.1"/>
    </source>
</evidence>
<dbReference type="Proteomes" id="UP001054252">
    <property type="component" value="Unassembled WGS sequence"/>
</dbReference>
<protein>
    <submittedName>
        <fullName evidence="1">Uncharacterized protein</fullName>
    </submittedName>
</protein>
<comment type="caution">
    <text evidence="1">The sequence shown here is derived from an EMBL/GenBank/DDBJ whole genome shotgun (WGS) entry which is preliminary data.</text>
</comment>
<dbReference type="EMBL" id="BPVZ01000025">
    <property type="protein sequence ID" value="GKV06458.1"/>
    <property type="molecule type" value="Genomic_DNA"/>
</dbReference>
<accession>A0AAV5J8Z0</accession>
<gene>
    <name evidence="1" type="ORF">SLEP1_g18356</name>
</gene>
<sequence>MSARRLSRLGFGWLNKRIGVTLAHFDRKLGPKPHIRHAPNSTLAWRSQRGGAIGKVNKSYVEVVKGSKIKMSRILEGDGINA</sequence>
<reference evidence="1 2" key="1">
    <citation type="journal article" date="2021" name="Commun. Biol.">
        <title>The genome of Shorea leprosula (Dipterocarpaceae) highlights the ecological relevance of drought in aseasonal tropical rainforests.</title>
        <authorList>
            <person name="Ng K.K.S."/>
            <person name="Kobayashi M.J."/>
            <person name="Fawcett J.A."/>
            <person name="Hatakeyama M."/>
            <person name="Paape T."/>
            <person name="Ng C.H."/>
            <person name="Ang C.C."/>
            <person name="Tnah L.H."/>
            <person name="Lee C.T."/>
            <person name="Nishiyama T."/>
            <person name="Sese J."/>
            <person name="O'Brien M.J."/>
            <person name="Copetti D."/>
            <person name="Mohd Noor M.I."/>
            <person name="Ong R.C."/>
            <person name="Putra M."/>
            <person name="Sireger I.Z."/>
            <person name="Indrioko S."/>
            <person name="Kosugi Y."/>
            <person name="Izuno A."/>
            <person name="Isagi Y."/>
            <person name="Lee S.L."/>
            <person name="Shimizu K.K."/>
        </authorList>
    </citation>
    <scope>NUCLEOTIDE SEQUENCE [LARGE SCALE GENOMIC DNA]</scope>
    <source>
        <strain evidence="1">214</strain>
    </source>
</reference>
<keyword evidence="2" id="KW-1185">Reference proteome</keyword>
<dbReference type="AlphaFoldDB" id="A0AAV5J8Z0"/>
<proteinExistence type="predicted"/>
<evidence type="ECO:0000313" key="2">
    <source>
        <dbReference type="Proteomes" id="UP001054252"/>
    </source>
</evidence>
<organism evidence="1 2">
    <name type="scientific">Rubroshorea leprosula</name>
    <dbReference type="NCBI Taxonomy" id="152421"/>
    <lineage>
        <taxon>Eukaryota</taxon>
        <taxon>Viridiplantae</taxon>
        <taxon>Streptophyta</taxon>
        <taxon>Embryophyta</taxon>
        <taxon>Tracheophyta</taxon>
        <taxon>Spermatophyta</taxon>
        <taxon>Magnoliopsida</taxon>
        <taxon>eudicotyledons</taxon>
        <taxon>Gunneridae</taxon>
        <taxon>Pentapetalae</taxon>
        <taxon>rosids</taxon>
        <taxon>malvids</taxon>
        <taxon>Malvales</taxon>
        <taxon>Dipterocarpaceae</taxon>
        <taxon>Rubroshorea</taxon>
    </lineage>
</organism>